<keyword evidence="3" id="KW-1185">Reference proteome</keyword>
<protein>
    <submittedName>
        <fullName evidence="2">Twin-arginine translocation pathway signal protein</fullName>
    </submittedName>
</protein>
<dbReference type="PROSITE" id="PS51318">
    <property type="entry name" value="TAT"/>
    <property type="match status" value="1"/>
</dbReference>
<feature type="signal peptide" evidence="1">
    <location>
        <begin position="1"/>
        <end position="29"/>
    </location>
</feature>
<name>A0ABX1BRS2_9ACTN</name>
<organism evidence="2 3">
    <name type="scientific">Nonomuraea composti</name>
    <dbReference type="NCBI Taxonomy" id="2720023"/>
    <lineage>
        <taxon>Bacteria</taxon>
        <taxon>Bacillati</taxon>
        <taxon>Actinomycetota</taxon>
        <taxon>Actinomycetes</taxon>
        <taxon>Streptosporangiales</taxon>
        <taxon>Streptosporangiaceae</taxon>
        <taxon>Nonomuraea</taxon>
    </lineage>
</organism>
<keyword evidence="1" id="KW-0732">Signal</keyword>
<reference evidence="2 3" key="1">
    <citation type="submission" date="2020-03" db="EMBL/GenBank/DDBJ databases">
        <title>WGS of actinomycetes isolated from Thailand.</title>
        <authorList>
            <person name="Thawai C."/>
        </authorList>
    </citation>
    <scope>NUCLEOTIDE SEQUENCE [LARGE SCALE GENOMIC DNA]</scope>
    <source>
        <strain evidence="2 3">FMUSA5-5</strain>
    </source>
</reference>
<accession>A0ABX1BRS2</accession>
<feature type="non-terminal residue" evidence="2">
    <location>
        <position position="52"/>
    </location>
</feature>
<feature type="chain" id="PRO_5047111385" evidence="1">
    <location>
        <begin position="30"/>
        <end position="52"/>
    </location>
</feature>
<comment type="caution">
    <text evidence="2">The sequence shown here is derived from an EMBL/GenBank/DDBJ whole genome shotgun (WGS) entry which is preliminary data.</text>
</comment>
<dbReference type="Proteomes" id="UP000696294">
    <property type="component" value="Unassembled WGS sequence"/>
</dbReference>
<evidence type="ECO:0000313" key="3">
    <source>
        <dbReference type="Proteomes" id="UP000696294"/>
    </source>
</evidence>
<gene>
    <name evidence="2" type="ORF">HCN51_55280</name>
</gene>
<dbReference type="EMBL" id="JAATEP010000093">
    <property type="protein sequence ID" value="NJP98491.1"/>
    <property type="molecule type" value="Genomic_DNA"/>
</dbReference>
<sequence length="52" mass="5238">MTGISRRAALTVGAAALAAPAATASAASAQERPFRAVAGLERPAQPNVLFIF</sequence>
<evidence type="ECO:0000256" key="1">
    <source>
        <dbReference type="SAM" id="SignalP"/>
    </source>
</evidence>
<proteinExistence type="predicted"/>
<evidence type="ECO:0000313" key="2">
    <source>
        <dbReference type="EMBL" id="NJP98491.1"/>
    </source>
</evidence>
<dbReference type="InterPro" id="IPR006311">
    <property type="entry name" value="TAT_signal"/>
</dbReference>